<dbReference type="EMBL" id="UGOD01000001">
    <property type="protein sequence ID" value="STX51515.1"/>
    <property type="molecule type" value="Genomic_DNA"/>
</dbReference>
<evidence type="ECO:0000313" key="2">
    <source>
        <dbReference type="Proteomes" id="UP000254794"/>
    </source>
</evidence>
<dbReference type="SUPFAM" id="SSF64076">
    <property type="entry name" value="MTH938-like"/>
    <property type="match status" value="1"/>
</dbReference>
<sequence length="126" mass="14023">MAKTMHISLENSDQYAIQGYSETEVKIDSVIYEHNIIVSKYGVITDWPLTCIQHLTEESLKPLLTLSPNVIIIGHALEGKFAPISLLQTLSNQRISLESMSIGAACRTYNILLNEQREVALGLILP</sequence>
<gene>
    <name evidence="1" type="ORF">NCTC13316_01610</name>
</gene>
<reference evidence="1 2" key="1">
    <citation type="submission" date="2018-06" db="EMBL/GenBank/DDBJ databases">
        <authorList>
            <consortium name="Pathogen Informatics"/>
            <person name="Doyle S."/>
        </authorList>
    </citation>
    <scope>NUCLEOTIDE SEQUENCE [LARGE SCALE GENOMIC DNA]</scope>
    <source>
        <strain evidence="1 2">NCTC13316</strain>
    </source>
</reference>
<dbReference type="AlphaFoldDB" id="A0A378JJW0"/>
<dbReference type="InterPro" id="IPR036748">
    <property type="entry name" value="MTH938-like_sf"/>
</dbReference>
<protein>
    <submittedName>
        <fullName evidence="1">Protein of uncharacterized function (DUF498/DUF598)</fullName>
    </submittedName>
</protein>
<dbReference type="Pfam" id="PF04430">
    <property type="entry name" value="DUF498"/>
    <property type="match status" value="1"/>
</dbReference>
<name>A0A378JJW0_9GAMM</name>
<dbReference type="Proteomes" id="UP000254794">
    <property type="component" value="Unassembled WGS sequence"/>
</dbReference>
<dbReference type="PANTHER" id="PTHR21192:SF2">
    <property type="entry name" value="NADH DEHYDROGENASE [UBIQUINONE] 1 ALPHA SUBCOMPLEX ASSEMBLY FACTOR 3"/>
    <property type="match status" value="1"/>
</dbReference>
<dbReference type="Gene3D" id="3.40.1230.10">
    <property type="entry name" value="MTH938-like"/>
    <property type="match status" value="1"/>
</dbReference>
<organism evidence="1 2">
    <name type="scientific">Legionella busanensis</name>
    <dbReference type="NCBI Taxonomy" id="190655"/>
    <lineage>
        <taxon>Bacteria</taxon>
        <taxon>Pseudomonadati</taxon>
        <taxon>Pseudomonadota</taxon>
        <taxon>Gammaproteobacteria</taxon>
        <taxon>Legionellales</taxon>
        <taxon>Legionellaceae</taxon>
        <taxon>Legionella</taxon>
    </lineage>
</organism>
<dbReference type="PANTHER" id="PTHR21192">
    <property type="entry name" value="NUCLEAR PROTEIN E3-3"/>
    <property type="match status" value="1"/>
</dbReference>
<proteinExistence type="predicted"/>
<keyword evidence="2" id="KW-1185">Reference proteome</keyword>
<evidence type="ECO:0000313" key="1">
    <source>
        <dbReference type="EMBL" id="STX51515.1"/>
    </source>
</evidence>
<dbReference type="InterPro" id="IPR007523">
    <property type="entry name" value="NDUFAF3/AAMDC"/>
</dbReference>
<accession>A0A378JJW0</accession>